<evidence type="ECO:0000313" key="1">
    <source>
        <dbReference type="EMBL" id="SDH68719.1"/>
    </source>
</evidence>
<dbReference type="PANTHER" id="PTHR39166">
    <property type="entry name" value="BLL1166 PROTEIN"/>
    <property type="match status" value="1"/>
</dbReference>
<evidence type="ECO:0000313" key="2">
    <source>
        <dbReference type="Proteomes" id="UP000199706"/>
    </source>
</evidence>
<dbReference type="EMBL" id="FNCJ01000012">
    <property type="protein sequence ID" value="SDH68719.1"/>
    <property type="molecule type" value="Genomic_DNA"/>
</dbReference>
<reference evidence="1 2" key="1">
    <citation type="submission" date="2016-10" db="EMBL/GenBank/DDBJ databases">
        <authorList>
            <person name="de Groot N.N."/>
        </authorList>
    </citation>
    <scope>NUCLEOTIDE SEQUENCE [LARGE SCALE GENOMIC DNA]</scope>
    <source>
        <strain evidence="1 2">LMG 2247</strain>
    </source>
</reference>
<dbReference type="Pfam" id="PF06042">
    <property type="entry name" value="NTP_transf_6"/>
    <property type="match status" value="1"/>
</dbReference>
<dbReference type="AlphaFoldDB" id="A0A1G8EG92"/>
<dbReference type="Proteomes" id="UP000199706">
    <property type="component" value="Unassembled WGS sequence"/>
</dbReference>
<protein>
    <recommendedName>
        <fullName evidence="3">Nucleotidyltransferase family protein</fullName>
    </recommendedName>
</protein>
<proteinExistence type="predicted"/>
<organism evidence="1 2">
    <name type="scientific">Paraburkholderia phenazinium</name>
    <dbReference type="NCBI Taxonomy" id="60549"/>
    <lineage>
        <taxon>Bacteria</taxon>
        <taxon>Pseudomonadati</taxon>
        <taxon>Pseudomonadota</taxon>
        <taxon>Betaproteobacteria</taxon>
        <taxon>Burkholderiales</taxon>
        <taxon>Burkholderiaceae</taxon>
        <taxon>Paraburkholderia</taxon>
    </lineage>
</organism>
<name>A0A1G8EG92_9BURK</name>
<dbReference type="PANTHER" id="PTHR39166:SF1">
    <property type="entry name" value="BLL1166 PROTEIN"/>
    <property type="match status" value="1"/>
</dbReference>
<dbReference type="RefSeq" id="WP_090687372.1">
    <property type="nucleotide sequence ID" value="NZ_CADERL010000007.1"/>
</dbReference>
<accession>A0A1G8EG92</accession>
<gene>
    <name evidence="1" type="ORF">SAMN05216466_11262</name>
</gene>
<dbReference type="InterPro" id="IPR009267">
    <property type="entry name" value="NTP_transf_6"/>
</dbReference>
<sequence>MSATLEHRLVEVVQTNRWNALILGRAAQLGFEDWWLTAGCIAQSIWNFACERDVHAGIRDYDLFYYDPDTSWDAENDAICKARQIFSDIPVEVQVRNQARVPLWYETKFGIPFGPVNQASDGIDRFPCATVAVGIKRVHEKFEVYSPFGLTALFEGALKPNRALPIPDVYAEKTERWQREWPHLQREPW</sequence>
<evidence type="ECO:0008006" key="3">
    <source>
        <dbReference type="Google" id="ProtNLM"/>
    </source>
</evidence>
<dbReference type="OrthoDB" id="9805247at2"/>